<feature type="domain" description="RNA polymerase sigma-70 region 2" evidence="6">
    <location>
        <begin position="25"/>
        <end position="85"/>
    </location>
</feature>
<dbReference type="Gene3D" id="1.10.1740.10">
    <property type="match status" value="1"/>
</dbReference>
<dbReference type="SUPFAM" id="SSF88946">
    <property type="entry name" value="Sigma2 domain of RNA polymerase sigma factors"/>
    <property type="match status" value="1"/>
</dbReference>
<dbReference type="KEGG" id="mdb:OVN18_12875"/>
<dbReference type="InterPro" id="IPR013249">
    <property type="entry name" value="RNA_pol_sigma70_r4_t2"/>
</dbReference>
<dbReference type="InterPro" id="IPR014284">
    <property type="entry name" value="RNA_pol_sigma-70_dom"/>
</dbReference>
<dbReference type="InterPro" id="IPR000838">
    <property type="entry name" value="RNA_pol_sigma70_ECF_CS"/>
</dbReference>
<organism evidence="9 10">
    <name type="scientific">Microcella daejeonensis</name>
    <dbReference type="NCBI Taxonomy" id="2994971"/>
    <lineage>
        <taxon>Bacteria</taxon>
        <taxon>Bacillati</taxon>
        <taxon>Actinomycetota</taxon>
        <taxon>Actinomycetes</taxon>
        <taxon>Micrococcales</taxon>
        <taxon>Microbacteriaceae</taxon>
        <taxon>Microcella</taxon>
    </lineage>
</organism>
<evidence type="ECO:0000256" key="5">
    <source>
        <dbReference type="RuleBase" id="RU000716"/>
    </source>
</evidence>
<dbReference type="NCBIfam" id="TIGR02937">
    <property type="entry name" value="sigma70-ECF"/>
    <property type="match status" value="1"/>
</dbReference>
<name>A0A9E8MKX6_9MICO</name>
<evidence type="ECO:0000313" key="9">
    <source>
        <dbReference type="EMBL" id="WAB81408.1"/>
    </source>
</evidence>
<dbReference type="AlphaFoldDB" id="A0A9E8MKX6"/>
<dbReference type="GO" id="GO:0016987">
    <property type="term" value="F:sigma factor activity"/>
    <property type="evidence" value="ECO:0007669"/>
    <property type="project" value="UniProtKB-KW"/>
</dbReference>
<dbReference type="SUPFAM" id="SSF88659">
    <property type="entry name" value="Sigma3 and sigma4 domains of RNA polymerase sigma factors"/>
    <property type="match status" value="1"/>
</dbReference>
<accession>A0A9E8MKX6</accession>
<dbReference type="InterPro" id="IPR013324">
    <property type="entry name" value="RNA_pol_sigma_r3/r4-like"/>
</dbReference>
<dbReference type="Pfam" id="PF20239">
    <property type="entry name" value="DUF6596"/>
    <property type="match status" value="1"/>
</dbReference>
<dbReference type="EMBL" id="CP113089">
    <property type="protein sequence ID" value="WAB81408.1"/>
    <property type="molecule type" value="Genomic_DNA"/>
</dbReference>
<dbReference type="InterPro" id="IPR036388">
    <property type="entry name" value="WH-like_DNA-bd_sf"/>
</dbReference>
<dbReference type="GO" id="GO:0006950">
    <property type="term" value="P:response to stress"/>
    <property type="evidence" value="ECO:0007669"/>
    <property type="project" value="UniProtKB-ARBA"/>
</dbReference>
<dbReference type="InterPro" id="IPR007627">
    <property type="entry name" value="RNA_pol_sigma70_r2"/>
</dbReference>
<dbReference type="Gene3D" id="1.10.10.10">
    <property type="entry name" value="Winged helix-like DNA-binding domain superfamily/Winged helix DNA-binding domain"/>
    <property type="match status" value="1"/>
</dbReference>
<evidence type="ECO:0000256" key="1">
    <source>
        <dbReference type="ARBA" id="ARBA00010641"/>
    </source>
</evidence>
<dbReference type="InterPro" id="IPR046531">
    <property type="entry name" value="DUF6596"/>
</dbReference>
<keyword evidence="2 5" id="KW-0805">Transcription regulation</keyword>
<feature type="domain" description="DUF6596" evidence="8">
    <location>
        <begin position="186"/>
        <end position="286"/>
    </location>
</feature>
<keyword evidence="5" id="KW-0238">DNA-binding</keyword>
<evidence type="ECO:0000259" key="7">
    <source>
        <dbReference type="Pfam" id="PF08281"/>
    </source>
</evidence>
<evidence type="ECO:0000256" key="2">
    <source>
        <dbReference type="ARBA" id="ARBA00023015"/>
    </source>
</evidence>
<keyword evidence="4 5" id="KW-0804">Transcription</keyword>
<dbReference type="PANTHER" id="PTHR47756">
    <property type="entry name" value="BLL6612 PROTEIN-RELATED"/>
    <property type="match status" value="1"/>
</dbReference>
<feature type="domain" description="RNA polymerase sigma factor 70 region 4 type 2" evidence="7">
    <location>
        <begin position="118"/>
        <end position="168"/>
    </location>
</feature>
<dbReference type="GO" id="GO:0006352">
    <property type="term" value="P:DNA-templated transcription initiation"/>
    <property type="evidence" value="ECO:0007669"/>
    <property type="project" value="InterPro"/>
</dbReference>
<evidence type="ECO:0000313" key="10">
    <source>
        <dbReference type="Proteomes" id="UP001164706"/>
    </source>
</evidence>
<dbReference type="PROSITE" id="PS01063">
    <property type="entry name" value="SIGMA70_ECF"/>
    <property type="match status" value="1"/>
</dbReference>
<protein>
    <recommendedName>
        <fullName evidence="5">RNA polymerase sigma factor</fullName>
    </recommendedName>
</protein>
<sequence>MPDDGAPAAQAARRAVEAVWRIESPRLVASLVALTRDVDLAEDLAQEALVDALRQWPEQGVPRNPGAWLTAVAKRRAIDGWRRRSALDERYRGMAAQLEESAADPFDPIDDEMLRLVFLACHPVLTVEAQTALTLKLVAGLTSEQLARLFLVPVATMQQRIVRAKKALTAARAPFEVPDPSEWTTRLGGVLAVVYLVFTEGYAPTTGTATVQRELADEALRLGRRLAALLPREPEVHGLLALMELQRSRFAARTALDGSAILLEDQDRRRWDAAAIARGRTALARADAAAAARRTARGGYALQAAIAEQHAVAPSVAATDWAAIVLLYEVLGRAAPSPIVELNRAVAVSMSEGPATALRIVDGLAGDPRLGRSALLPGVRGELLTRLGRVDEARAALLLAAERAGNERQRAVLLAKASALDPAGA</sequence>
<reference evidence="9" key="1">
    <citation type="submission" date="2022-11" db="EMBL/GenBank/DDBJ databases">
        <title>Description of Microcella daejonensis nov. sp, isolated from riverside soil.</title>
        <authorList>
            <person name="Molina K.M."/>
            <person name="Kim S.B."/>
        </authorList>
    </citation>
    <scope>NUCLEOTIDE SEQUENCE</scope>
    <source>
        <strain evidence="9">MMS21-STM12</strain>
    </source>
</reference>
<comment type="similarity">
    <text evidence="1 5">Belongs to the sigma-70 factor family. ECF subfamily.</text>
</comment>
<dbReference type="InterPro" id="IPR013325">
    <property type="entry name" value="RNA_pol_sigma_r2"/>
</dbReference>
<dbReference type="Proteomes" id="UP001164706">
    <property type="component" value="Chromosome"/>
</dbReference>
<dbReference type="PANTHER" id="PTHR47756:SF2">
    <property type="entry name" value="BLL6612 PROTEIN"/>
    <property type="match status" value="1"/>
</dbReference>
<gene>
    <name evidence="9" type="ORF">OVN18_12875</name>
</gene>
<dbReference type="Pfam" id="PF08281">
    <property type="entry name" value="Sigma70_r4_2"/>
    <property type="match status" value="1"/>
</dbReference>
<keyword evidence="3 5" id="KW-0731">Sigma factor</keyword>
<dbReference type="GO" id="GO:0003677">
    <property type="term" value="F:DNA binding"/>
    <property type="evidence" value="ECO:0007669"/>
    <property type="project" value="UniProtKB-KW"/>
</dbReference>
<evidence type="ECO:0000259" key="6">
    <source>
        <dbReference type="Pfam" id="PF04542"/>
    </source>
</evidence>
<evidence type="ECO:0000256" key="3">
    <source>
        <dbReference type="ARBA" id="ARBA00023082"/>
    </source>
</evidence>
<evidence type="ECO:0000259" key="8">
    <source>
        <dbReference type="Pfam" id="PF20239"/>
    </source>
</evidence>
<evidence type="ECO:0000256" key="4">
    <source>
        <dbReference type="ARBA" id="ARBA00023163"/>
    </source>
</evidence>
<dbReference type="Pfam" id="PF04542">
    <property type="entry name" value="Sigma70_r2"/>
    <property type="match status" value="1"/>
</dbReference>
<dbReference type="RefSeq" id="WP_267781163.1">
    <property type="nucleotide sequence ID" value="NZ_CP113089.1"/>
</dbReference>
<proteinExistence type="inferred from homology"/>
<keyword evidence="10" id="KW-1185">Reference proteome</keyword>